<name>A0ABU6K636_9RHOO</name>
<feature type="region of interest" description="Disordered" evidence="1">
    <location>
        <begin position="71"/>
        <end position="91"/>
    </location>
</feature>
<sequence length="169" mass="18020">MRKTRVQQVGVALIEVMVSVAILALGLLGMAGMQARSLMMNQSSHYRSIAADLAGDLADRIHANRSPYLSGSGSATSAPLPPDFSKCTQGSTDKSTTSCLAQGSGVQSYRASTEISEWNTTVRAQLPSATWSLTKESGAISGYYRYTLSITWLDDRTTAGNATYSVVIE</sequence>
<evidence type="ECO:0000313" key="4">
    <source>
        <dbReference type="Proteomes" id="UP001331561"/>
    </source>
</evidence>
<comment type="caution">
    <text evidence="3">The sequence shown here is derived from an EMBL/GenBank/DDBJ whole genome shotgun (WGS) entry which is preliminary data.</text>
</comment>
<protein>
    <submittedName>
        <fullName evidence="3">Type IV pilus modification protein PilV</fullName>
    </submittedName>
</protein>
<dbReference type="InterPro" id="IPR013362">
    <property type="entry name" value="Pilus_4_PilV"/>
</dbReference>
<evidence type="ECO:0000256" key="2">
    <source>
        <dbReference type="SAM" id="Phobius"/>
    </source>
</evidence>
<organism evidence="3 4">
    <name type="scientific">Uliginosibacterium silvisoli</name>
    <dbReference type="NCBI Taxonomy" id="3114758"/>
    <lineage>
        <taxon>Bacteria</taxon>
        <taxon>Pseudomonadati</taxon>
        <taxon>Pseudomonadota</taxon>
        <taxon>Betaproteobacteria</taxon>
        <taxon>Rhodocyclales</taxon>
        <taxon>Zoogloeaceae</taxon>
        <taxon>Uliginosibacterium</taxon>
    </lineage>
</organism>
<proteinExistence type="predicted"/>
<accession>A0ABU6K636</accession>
<dbReference type="EMBL" id="JAYXHS010000003">
    <property type="protein sequence ID" value="MEC5387363.1"/>
    <property type="molecule type" value="Genomic_DNA"/>
</dbReference>
<feature type="transmembrane region" description="Helical" evidence="2">
    <location>
        <begin position="12"/>
        <end position="33"/>
    </location>
</feature>
<keyword evidence="2" id="KW-0472">Membrane</keyword>
<reference evidence="3 4" key="1">
    <citation type="submission" date="2024-01" db="EMBL/GenBank/DDBJ databases">
        <title>Uliginosibacterium soil sp. nov.</title>
        <authorList>
            <person name="Lv Y."/>
        </authorList>
    </citation>
    <scope>NUCLEOTIDE SEQUENCE [LARGE SCALE GENOMIC DNA]</scope>
    <source>
        <strain evidence="3 4">H3</strain>
    </source>
</reference>
<dbReference type="Proteomes" id="UP001331561">
    <property type="component" value="Unassembled WGS sequence"/>
</dbReference>
<evidence type="ECO:0000313" key="3">
    <source>
        <dbReference type="EMBL" id="MEC5387363.1"/>
    </source>
</evidence>
<keyword evidence="4" id="KW-1185">Reference proteome</keyword>
<gene>
    <name evidence="3" type="primary">pilV</name>
    <name evidence="3" type="ORF">VVD49_16655</name>
</gene>
<dbReference type="NCBIfam" id="TIGR02523">
    <property type="entry name" value="type_IV_pilV"/>
    <property type="match status" value="1"/>
</dbReference>
<keyword evidence="2" id="KW-1133">Transmembrane helix</keyword>
<dbReference type="RefSeq" id="WP_327600334.1">
    <property type="nucleotide sequence ID" value="NZ_JAYXHS010000003.1"/>
</dbReference>
<keyword evidence="2" id="KW-0812">Transmembrane</keyword>
<evidence type="ECO:0000256" key="1">
    <source>
        <dbReference type="SAM" id="MobiDB-lite"/>
    </source>
</evidence>